<evidence type="ECO:0000313" key="2">
    <source>
        <dbReference type="Proteomes" id="UP000431826"/>
    </source>
</evidence>
<proteinExistence type="predicted"/>
<keyword evidence="2" id="KW-1185">Reference proteome</keyword>
<dbReference type="Proteomes" id="UP000431826">
    <property type="component" value="Unassembled WGS sequence"/>
</dbReference>
<dbReference type="EMBL" id="BLIR01000001">
    <property type="protein sequence ID" value="GFE35581.1"/>
    <property type="molecule type" value="Genomic_DNA"/>
</dbReference>
<accession>A0A640ULU0</accession>
<reference evidence="1 2" key="1">
    <citation type="submission" date="2019-12" db="EMBL/GenBank/DDBJ databases">
        <title>Whole genome shotgun sequence of Streptomyces tubercidicus NBRC 13090.</title>
        <authorList>
            <person name="Ichikawa N."/>
            <person name="Kimura A."/>
            <person name="Kitahashi Y."/>
            <person name="Komaki H."/>
            <person name="Tamura T."/>
        </authorList>
    </citation>
    <scope>NUCLEOTIDE SEQUENCE [LARGE SCALE GENOMIC DNA]</scope>
    <source>
        <strain evidence="1 2">NBRC 13090</strain>
    </source>
</reference>
<dbReference type="AlphaFoldDB" id="A0A640ULU0"/>
<name>A0A640ULU0_9ACTN</name>
<evidence type="ECO:0000313" key="1">
    <source>
        <dbReference type="EMBL" id="GFE35581.1"/>
    </source>
</evidence>
<gene>
    <name evidence="1" type="ORF">Stube_02540</name>
</gene>
<organism evidence="1 2">
    <name type="scientific">Streptomyces tubercidicus</name>
    <dbReference type="NCBI Taxonomy" id="47759"/>
    <lineage>
        <taxon>Bacteria</taxon>
        <taxon>Bacillati</taxon>
        <taxon>Actinomycetota</taxon>
        <taxon>Actinomycetes</taxon>
        <taxon>Kitasatosporales</taxon>
        <taxon>Streptomycetaceae</taxon>
        <taxon>Streptomyces</taxon>
    </lineage>
</organism>
<comment type="caution">
    <text evidence="1">The sequence shown here is derived from an EMBL/GenBank/DDBJ whole genome shotgun (WGS) entry which is preliminary data.</text>
</comment>
<protein>
    <submittedName>
        <fullName evidence="1">Uncharacterized protein</fullName>
    </submittedName>
</protein>
<sequence length="62" mass="6830">MNRSGAAVDVWRCAGYALAPGRPAGPDIPFESVPDPHLVAHVTIWLSSGTIRAHFLRKLTYW</sequence>